<sequence>MKKLLATVLALALCLSLPAGCSQPAQQTSQPSQSPRTSQAAAEEPYYVAIVAPFTGDNAMYGEFIYHGVMTKVNQVNEAGGINGRKIVVDQYDDKGDSTESATIAQKICDENKYLFVFSSFASGASISSGEVYRKNNMLHFVPTASHANCSVAGGTSWAMSLQADIEYYLLGKALVEDLSGKKIALIHLNADNGFIIRDAVVKGVEEAGGEVVISESYINGQVRDFTSILTKVKAADPDVVCMCVQYADTSAMLIQRAQIGFDDSVIWCVNNDNFVDTFLTSAGEAAEGVYCESIWSCFSSDEDIVKFRARYNDMWDGEEPSPYSVQPYEAMCMMVDALEQGIDTTQGLQDYMTELGYWDGETMAGEFGENQRLVRDRVYMHIVKDGVFEAVE</sequence>
<reference evidence="7" key="1">
    <citation type="submission" date="2020-08" db="EMBL/GenBank/DDBJ databases">
        <title>Genome public.</title>
        <authorList>
            <person name="Liu C."/>
            <person name="Sun Q."/>
        </authorList>
    </citation>
    <scope>NUCLEOTIDE SEQUENCE</scope>
    <source>
        <strain evidence="7">NSJ-52</strain>
    </source>
</reference>
<feature type="chain" id="PRO_5038842483" evidence="5">
    <location>
        <begin position="22"/>
        <end position="393"/>
    </location>
</feature>
<dbReference type="InterPro" id="IPR000709">
    <property type="entry name" value="Leu_Ile_Val-bd"/>
</dbReference>
<comment type="caution">
    <text evidence="7">The sequence shown here is derived from an EMBL/GenBank/DDBJ whole genome shotgun (WGS) entry which is preliminary data.</text>
</comment>
<dbReference type="InterPro" id="IPR051010">
    <property type="entry name" value="BCAA_transport"/>
</dbReference>
<evidence type="ECO:0000259" key="6">
    <source>
        <dbReference type="Pfam" id="PF13458"/>
    </source>
</evidence>
<keyword evidence="4" id="KW-0029">Amino-acid transport</keyword>
<evidence type="ECO:0000256" key="1">
    <source>
        <dbReference type="ARBA" id="ARBA00010062"/>
    </source>
</evidence>
<dbReference type="InterPro" id="IPR028081">
    <property type="entry name" value="Leu-bd"/>
</dbReference>
<evidence type="ECO:0000313" key="8">
    <source>
        <dbReference type="Proteomes" id="UP000607645"/>
    </source>
</evidence>
<accession>A0A8J6M6X4</accession>
<dbReference type="EMBL" id="JACOPQ010000001">
    <property type="protein sequence ID" value="MBC5735677.1"/>
    <property type="molecule type" value="Genomic_DNA"/>
</dbReference>
<dbReference type="PRINTS" id="PR00337">
    <property type="entry name" value="LEUILEVALBP"/>
</dbReference>
<organism evidence="7 8">
    <name type="scientific">Lawsonibacter faecis</name>
    <dbReference type="NCBI Taxonomy" id="2763052"/>
    <lineage>
        <taxon>Bacteria</taxon>
        <taxon>Bacillati</taxon>
        <taxon>Bacillota</taxon>
        <taxon>Clostridia</taxon>
        <taxon>Eubacteriales</taxon>
        <taxon>Oscillospiraceae</taxon>
        <taxon>Lawsonibacter</taxon>
    </lineage>
</organism>
<dbReference type="PANTHER" id="PTHR30483">
    <property type="entry name" value="LEUCINE-SPECIFIC-BINDING PROTEIN"/>
    <property type="match status" value="1"/>
</dbReference>
<comment type="similarity">
    <text evidence="1">Belongs to the leucine-binding protein family.</text>
</comment>
<feature type="domain" description="Leucine-binding protein" evidence="6">
    <location>
        <begin position="46"/>
        <end position="380"/>
    </location>
</feature>
<dbReference type="SUPFAM" id="SSF53822">
    <property type="entry name" value="Periplasmic binding protein-like I"/>
    <property type="match status" value="1"/>
</dbReference>
<dbReference type="RefSeq" id="WP_173023424.1">
    <property type="nucleotide sequence ID" value="NZ_JACOPQ010000001.1"/>
</dbReference>
<dbReference type="PANTHER" id="PTHR30483:SF6">
    <property type="entry name" value="PERIPLASMIC BINDING PROTEIN OF ABC TRANSPORTER FOR NATURAL AMINO ACIDS"/>
    <property type="match status" value="1"/>
</dbReference>
<dbReference type="GO" id="GO:0006865">
    <property type="term" value="P:amino acid transport"/>
    <property type="evidence" value="ECO:0007669"/>
    <property type="project" value="UniProtKB-KW"/>
</dbReference>
<evidence type="ECO:0000256" key="4">
    <source>
        <dbReference type="ARBA" id="ARBA00022970"/>
    </source>
</evidence>
<dbReference type="InterPro" id="IPR028082">
    <property type="entry name" value="Peripla_BP_I"/>
</dbReference>
<dbReference type="Proteomes" id="UP000607645">
    <property type="component" value="Unassembled WGS sequence"/>
</dbReference>
<evidence type="ECO:0000256" key="5">
    <source>
        <dbReference type="SAM" id="SignalP"/>
    </source>
</evidence>
<name>A0A8J6M6X4_9FIRM</name>
<dbReference type="Pfam" id="PF13458">
    <property type="entry name" value="Peripla_BP_6"/>
    <property type="match status" value="1"/>
</dbReference>
<dbReference type="Gene3D" id="3.40.50.2300">
    <property type="match status" value="2"/>
</dbReference>
<dbReference type="AlphaFoldDB" id="A0A8J6M6X4"/>
<keyword evidence="8" id="KW-1185">Reference proteome</keyword>
<proteinExistence type="inferred from homology"/>
<keyword evidence="2" id="KW-0813">Transport</keyword>
<protein>
    <submittedName>
        <fullName evidence="7">ABC transporter substrate-binding protein</fullName>
    </submittedName>
</protein>
<feature type="signal peptide" evidence="5">
    <location>
        <begin position="1"/>
        <end position="21"/>
    </location>
</feature>
<evidence type="ECO:0000256" key="3">
    <source>
        <dbReference type="ARBA" id="ARBA00022729"/>
    </source>
</evidence>
<evidence type="ECO:0000256" key="2">
    <source>
        <dbReference type="ARBA" id="ARBA00022448"/>
    </source>
</evidence>
<evidence type="ECO:0000313" key="7">
    <source>
        <dbReference type="EMBL" id="MBC5735677.1"/>
    </source>
</evidence>
<keyword evidence="3 5" id="KW-0732">Signal</keyword>
<gene>
    <name evidence="7" type="ORF">H8S62_01460</name>
</gene>